<dbReference type="KEGG" id="beg:INE88_04052"/>
<feature type="transmembrane region" description="Helical" evidence="1">
    <location>
        <begin position="233"/>
        <end position="249"/>
    </location>
</feature>
<dbReference type="PANTHER" id="PTHR37422">
    <property type="entry name" value="TEICHURONIC ACID BIOSYNTHESIS PROTEIN TUAE"/>
    <property type="match status" value="1"/>
</dbReference>
<dbReference type="PANTHER" id="PTHR37422:SF23">
    <property type="entry name" value="TEICHURONIC ACID BIOSYNTHESIS PROTEIN TUAE"/>
    <property type="match status" value="1"/>
</dbReference>
<organism evidence="2 3">
    <name type="scientific">Bacteroides eggerthii</name>
    <dbReference type="NCBI Taxonomy" id="28111"/>
    <lineage>
        <taxon>Bacteria</taxon>
        <taxon>Pseudomonadati</taxon>
        <taxon>Bacteroidota</taxon>
        <taxon>Bacteroidia</taxon>
        <taxon>Bacteroidales</taxon>
        <taxon>Bacteroidaceae</taxon>
        <taxon>Bacteroides</taxon>
    </lineage>
</organism>
<feature type="transmembrane region" description="Helical" evidence="1">
    <location>
        <begin position="395"/>
        <end position="424"/>
    </location>
</feature>
<evidence type="ECO:0000256" key="1">
    <source>
        <dbReference type="SAM" id="Phobius"/>
    </source>
</evidence>
<feature type="transmembrane region" description="Helical" evidence="1">
    <location>
        <begin position="177"/>
        <end position="201"/>
    </location>
</feature>
<feature type="transmembrane region" description="Helical" evidence="1">
    <location>
        <begin position="107"/>
        <end position="127"/>
    </location>
</feature>
<name>A0A975KJR6_9BACE</name>
<keyword evidence="1" id="KW-0472">Membrane</keyword>
<keyword evidence="1" id="KW-1133">Transmembrane helix</keyword>
<dbReference type="Proteomes" id="UP000679226">
    <property type="component" value="Chromosome"/>
</dbReference>
<feature type="transmembrane region" description="Helical" evidence="1">
    <location>
        <begin position="258"/>
        <end position="276"/>
    </location>
</feature>
<feature type="transmembrane region" description="Helical" evidence="1">
    <location>
        <begin position="50"/>
        <end position="72"/>
    </location>
</feature>
<keyword evidence="1" id="KW-0812">Transmembrane</keyword>
<dbReference type="EMBL" id="CP072227">
    <property type="protein sequence ID" value="QUT47204.1"/>
    <property type="molecule type" value="Genomic_DNA"/>
</dbReference>
<feature type="transmembrane region" description="Helical" evidence="1">
    <location>
        <begin position="84"/>
        <end position="101"/>
    </location>
</feature>
<feature type="transmembrane region" description="Helical" evidence="1">
    <location>
        <begin position="24"/>
        <end position="44"/>
    </location>
</feature>
<feature type="transmembrane region" description="Helical" evidence="1">
    <location>
        <begin position="210"/>
        <end position="227"/>
    </location>
</feature>
<feature type="transmembrane region" description="Helical" evidence="1">
    <location>
        <begin position="139"/>
        <end position="157"/>
    </location>
</feature>
<proteinExistence type="predicted"/>
<evidence type="ECO:0000313" key="2">
    <source>
        <dbReference type="EMBL" id="QUT47204.1"/>
    </source>
</evidence>
<accession>A0A975KJR6</accession>
<feature type="transmembrane region" description="Helical" evidence="1">
    <location>
        <begin position="359"/>
        <end position="383"/>
    </location>
</feature>
<dbReference type="InterPro" id="IPR051533">
    <property type="entry name" value="WaaL-like"/>
</dbReference>
<sequence length="437" mass="50036">MSLIYSILLFLIGCFLYYKDRGKYLFHFLFFWIAFCPSIYAFVVPMTDEAYWQILSWATKLAYLAMLDTLVINRSKYIIHQRKIAMLFCVALVYVLFLIAIRPVPFMLYLKYGLECFLIISGAALLTTRQPDVKSLYKLLRYGYFFEVLLGLLQIRIPLLNYKCSFENADLANIEHVIGGTFLGNNTYIEFLICLAILVIYIEYKSRNKLSIPTLFSMIGVVFLTFISGVRTPLIAITIPLAYTLLFYFKEKKVKKKSVIYLIAGCLVCFFAFDTTKKYISNSSVSYTQEAASATERQATLISILLDNTYLIQHTTFALSYSVLCDLPDNPIIGAGYFYTKGYEGYSYKDESSTTDATLVLFLGEFGLIGLVIIGGLFYVLLVQVNKKRRGAMILFYYLLVVTITDNGIFAFINLFCLITIIIFEDYIESTKQLKKS</sequence>
<dbReference type="AlphaFoldDB" id="A0A975KJR6"/>
<evidence type="ECO:0000313" key="3">
    <source>
        <dbReference type="Proteomes" id="UP000679226"/>
    </source>
</evidence>
<protein>
    <submittedName>
        <fullName evidence="2">Glyco_rpt_poly: oligosaccharide repeat unit polymerase</fullName>
    </submittedName>
</protein>
<reference evidence="2" key="1">
    <citation type="journal article" date="2021" name="PLoS Genet.">
        <title>Mobile Type VI secretion system loci of the gut Bacteroidales display extensive intra-ecosystem transfer, multi-species spread and geographical clustering.</title>
        <authorList>
            <person name="Garcia-Bayona L."/>
            <person name="Coyne M.J."/>
            <person name="Comstock L.E."/>
        </authorList>
    </citation>
    <scope>NUCLEOTIDE SEQUENCE</scope>
    <source>
        <strain evidence="2">CL11T00C20</strain>
    </source>
</reference>
<gene>
    <name evidence="2" type="ORF">INE88_04052</name>
</gene>